<evidence type="ECO:0000313" key="5">
    <source>
        <dbReference type="EnsemblMetazoa" id="BGLB016821-PA"/>
    </source>
</evidence>
<evidence type="ECO:0000313" key="6">
    <source>
        <dbReference type="Proteomes" id="UP000076420"/>
    </source>
</evidence>
<dbReference type="VEuPathDB" id="VectorBase:BGLB016821"/>
<dbReference type="KEGG" id="bgt:106074471"/>
<dbReference type="InterPro" id="IPR036770">
    <property type="entry name" value="Ankyrin_rpt-contain_sf"/>
</dbReference>
<dbReference type="SMART" id="SM00248">
    <property type="entry name" value="ANK"/>
    <property type="match status" value="4"/>
</dbReference>
<keyword evidence="1" id="KW-0677">Repeat</keyword>
<name>A0A2C9K9V9_BIOGL</name>
<dbReference type="InterPro" id="IPR002110">
    <property type="entry name" value="Ankyrin_rpt"/>
</dbReference>
<feature type="signal peptide" evidence="4">
    <location>
        <begin position="1"/>
        <end position="18"/>
    </location>
</feature>
<dbReference type="PROSITE" id="PS50088">
    <property type="entry name" value="ANK_REPEAT"/>
    <property type="match status" value="2"/>
</dbReference>
<dbReference type="PROSITE" id="PS50297">
    <property type="entry name" value="ANK_REP_REGION"/>
    <property type="match status" value="2"/>
</dbReference>
<evidence type="ECO:0000256" key="4">
    <source>
        <dbReference type="SAM" id="SignalP"/>
    </source>
</evidence>
<dbReference type="EnsemblMetazoa" id="BGLB016821-RA">
    <property type="protein sequence ID" value="BGLB016821-PA"/>
    <property type="gene ID" value="BGLB016821"/>
</dbReference>
<proteinExistence type="predicted"/>
<dbReference type="AlphaFoldDB" id="A0A2C9K9V9"/>
<evidence type="ECO:0000256" key="2">
    <source>
        <dbReference type="ARBA" id="ARBA00023043"/>
    </source>
</evidence>
<sequence length="148" mass="16201">MRAILWSAWFGHIPVLKALINAGASTRVTNKQGLGVLHCAAENNHVNLIAFIFDALEPHDINKQDINERTALHSAAEGGHFESVVRLLEAKADLHKKDKAGMTAVHLAAKNGHIDVLKALLMQGVEVDDRDVDMSRNKIGNSLELLRS</sequence>
<dbReference type="PANTHER" id="PTHR24198:SF195">
    <property type="entry name" value="DEATH DOMAIN-CONTAINING PROTEIN"/>
    <property type="match status" value="1"/>
</dbReference>
<keyword evidence="2 3" id="KW-0040">ANK repeat</keyword>
<dbReference type="Proteomes" id="UP000076420">
    <property type="component" value="Unassembled WGS sequence"/>
</dbReference>
<dbReference type="STRING" id="6526.A0A2C9K9V9"/>
<reference evidence="5" key="1">
    <citation type="submission" date="2020-05" db="UniProtKB">
        <authorList>
            <consortium name="EnsemblMetazoa"/>
        </authorList>
    </citation>
    <scope>IDENTIFICATION</scope>
    <source>
        <strain evidence="5">BB02</strain>
    </source>
</reference>
<gene>
    <name evidence="5" type="primary">106074471</name>
</gene>
<feature type="repeat" description="ANK" evidence="3">
    <location>
        <begin position="100"/>
        <end position="132"/>
    </location>
</feature>
<dbReference type="PANTHER" id="PTHR24198">
    <property type="entry name" value="ANKYRIN REPEAT AND PROTEIN KINASE DOMAIN-CONTAINING PROTEIN"/>
    <property type="match status" value="1"/>
</dbReference>
<organism evidence="5 6">
    <name type="scientific">Biomphalaria glabrata</name>
    <name type="common">Bloodfluke planorb</name>
    <name type="synonym">Freshwater snail</name>
    <dbReference type="NCBI Taxonomy" id="6526"/>
    <lineage>
        <taxon>Eukaryota</taxon>
        <taxon>Metazoa</taxon>
        <taxon>Spiralia</taxon>
        <taxon>Lophotrochozoa</taxon>
        <taxon>Mollusca</taxon>
        <taxon>Gastropoda</taxon>
        <taxon>Heterobranchia</taxon>
        <taxon>Euthyneura</taxon>
        <taxon>Panpulmonata</taxon>
        <taxon>Hygrophila</taxon>
        <taxon>Lymnaeoidea</taxon>
        <taxon>Planorbidae</taxon>
        <taxon>Biomphalaria</taxon>
    </lineage>
</organism>
<evidence type="ECO:0000256" key="3">
    <source>
        <dbReference type="PROSITE-ProRule" id="PRU00023"/>
    </source>
</evidence>
<keyword evidence="4" id="KW-0732">Signal</keyword>
<dbReference type="Pfam" id="PF12796">
    <property type="entry name" value="Ank_2"/>
    <property type="match status" value="1"/>
</dbReference>
<dbReference type="Gene3D" id="1.25.40.20">
    <property type="entry name" value="Ankyrin repeat-containing domain"/>
    <property type="match status" value="3"/>
</dbReference>
<protein>
    <submittedName>
        <fullName evidence="5">Uncharacterized protein</fullName>
    </submittedName>
</protein>
<feature type="chain" id="PRO_5012722594" evidence="4">
    <location>
        <begin position="19"/>
        <end position="148"/>
    </location>
</feature>
<feature type="repeat" description="ANK" evidence="3">
    <location>
        <begin position="67"/>
        <end position="99"/>
    </location>
</feature>
<dbReference type="Pfam" id="PF13637">
    <property type="entry name" value="Ank_4"/>
    <property type="match status" value="1"/>
</dbReference>
<dbReference type="SUPFAM" id="SSF48403">
    <property type="entry name" value="Ankyrin repeat"/>
    <property type="match status" value="1"/>
</dbReference>
<dbReference type="VEuPathDB" id="VectorBase:BGLAX_027312"/>
<evidence type="ECO:0000256" key="1">
    <source>
        <dbReference type="ARBA" id="ARBA00022737"/>
    </source>
</evidence>
<accession>A0A2C9K9V9</accession>